<reference evidence="1 2" key="1">
    <citation type="submission" date="2019-09" db="EMBL/GenBank/DDBJ databases">
        <authorList>
            <person name="Cao W.R."/>
        </authorList>
    </citation>
    <scope>NUCLEOTIDE SEQUENCE [LARGE SCALE GENOMIC DNA]</scope>
    <source>
        <strain evidence="2">a4</strain>
    </source>
</reference>
<evidence type="ECO:0000313" key="1">
    <source>
        <dbReference type="EMBL" id="KAB1159721.1"/>
    </source>
</evidence>
<organism evidence="1 2">
    <name type="scientific">Tenacibaculum aiptasiae</name>
    <dbReference type="NCBI Taxonomy" id="426481"/>
    <lineage>
        <taxon>Bacteria</taxon>
        <taxon>Pseudomonadati</taxon>
        <taxon>Bacteroidota</taxon>
        <taxon>Flavobacteriia</taxon>
        <taxon>Flavobacteriales</taxon>
        <taxon>Flavobacteriaceae</taxon>
        <taxon>Tenacibaculum</taxon>
    </lineage>
</organism>
<evidence type="ECO:0008006" key="3">
    <source>
        <dbReference type="Google" id="ProtNLM"/>
    </source>
</evidence>
<keyword evidence="2" id="KW-1185">Reference proteome</keyword>
<dbReference type="InterPro" id="IPR021109">
    <property type="entry name" value="Peptidase_aspartic_dom_sf"/>
</dbReference>
<sequence>MRLYNMRNILYILFFLSVGKFSYATNDNEIIINSVPIHFKNAKVINEHSTRIPFKLVDRLIVIEGNIKDKKGNFIIDTGSETMILNKAHFKIYPFQKEKKTTTGVINNVDNLFEKKIKKLSLKEFTLHNKRSDIIDLSHIEKSKKIKLLGIIGYSILKDYEIFIDLYLNQITLTKIDSSGNTLNKNVYLEKIVDTVDFKLEKHTIVLNGYIGKQKIKFGLDTGAEFNQLHKRINKKALRHFYPKKRVKLVGASKRKIEVMYGDLFRIKLSDKIYFGPMKTMLTSLHNMNKAFGTNLDGILGHDFFAQKRVIINYKKEKLYFINYPLIR</sequence>
<dbReference type="EMBL" id="WAAU01000008">
    <property type="protein sequence ID" value="KAB1159721.1"/>
    <property type="molecule type" value="Genomic_DNA"/>
</dbReference>
<dbReference type="Gene3D" id="2.40.70.10">
    <property type="entry name" value="Acid Proteases"/>
    <property type="match status" value="2"/>
</dbReference>
<name>A0A7J5AQ29_9FLAO</name>
<accession>A0A7J5AQ29</accession>
<comment type="caution">
    <text evidence="1">The sequence shown here is derived from an EMBL/GenBank/DDBJ whole genome shotgun (WGS) entry which is preliminary data.</text>
</comment>
<evidence type="ECO:0000313" key="2">
    <source>
        <dbReference type="Proteomes" id="UP000467305"/>
    </source>
</evidence>
<dbReference type="Proteomes" id="UP000467305">
    <property type="component" value="Unassembled WGS sequence"/>
</dbReference>
<dbReference type="SUPFAM" id="SSF50630">
    <property type="entry name" value="Acid proteases"/>
    <property type="match status" value="2"/>
</dbReference>
<protein>
    <recommendedName>
        <fullName evidence="3">Aspartyl protease</fullName>
    </recommendedName>
</protein>
<gene>
    <name evidence="1" type="ORF">F7018_05275</name>
</gene>
<dbReference type="AlphaFoldDB" id="A0A7J5AQ29"/>
<proteinExistence type="predicted"/>
<dbReference type="OrthoDB" id="3521766at2"/>